<name>A0ABU9ZMM2_9HYPH</name>
<reference evidence="1 2" key="1">
    <citation type="journal article" date="2023" name="PLoS ONE">
        <title>Complete genome assembly of Hawai'i environmental nontuberculous mycobacteria reveals unexpected co-isolation with methylobacteria.</title>
        <authorList>
            <person name="Hendrix J."/>
            <person name="Epperson L.E."/>
            <person name="Tong E.I."/>
            <person name="Chan Y.L."/>
            <person name="Hasan N.A."/>
            <person name="Dawrs S.N."/>
            <person name="Norton G.J."/>
            <person name="Virdi R."/>
            <person name="Crooks J.L."/>
            <person name="Chan E.D."/>
            <person name="Honda J.R."/>
            <person name="Strong M."/>
        </authorList>
    </citation>
    <scope>NUCLEOTIDE SEQUENCE [LARGE SCALE GENOMIC DNA]</scope>
    <source>
        <strain evidence="1 2">NJH_HI04-1</strain>
    </source>
</reference>
<comment type="caution">
    <text evidence="1">The sequence shown here is derived from an EMBL/GenBank/DDBJ whole genome shotgun (WGS) entry which is preliminary data.</text>
</comment>
<accession>A0ABU9ZMM2</accession>
<dbReference type="RefSeq" id="WP_346012762.1">
    <property type="nucleotide sequence ID" value="NZ_JAQYXP010000001.1"/>
</dbReference>
<dbReference type="Proteomes" id="UP001407347">
    <property type="component" value="Unassembled WGS sequence"/>
</dbReference>
<dbReference type="Pfam" id="PF18728">
    <property type="entry name" value="HEPN_AbiV"/>
    <property type="match status" value="1"/>
</dbReference>
<dbReference type="EMBL" id="JAQYXP010000001">
    <property type="protein sequence ID" value="MEN3232703.1"/>
    <property type="molecule type" value="Genomic_DNA"/>
</dbReference>
<dbReference type="InterPro" id="IPR030987">
    <property type="entry name" value="AbiV"/>
</dbReference>
<protein>
    <submittedName>
        <fullName evidence="1">AbiV family abortive infection protein</fullName>
    </submittedName>
</protein>
<organism evidence="1 2">
    <name type="scientific">Methylobacterium ajmalii</name>
    <dbReference type="NCBI Taxonomy" id="2738439"/>
    <lineage>
        <taxon>Bacteria</taxon>
        <taxon>Pseudomonadati</taxon>
        <taxon>Pseudomonadota</taxon>
        <taxon>Alphaproteobacteria</taxon>
        <taxon>Hyphomicrobiales</taxon>
        <taxon>Methylobacteriaceae</taxon>
        <taxon>Methylobacterium</taxon>
    </lineage>
</organism>
<dbReference type="NCBIfam" id="TIGR04498">
    <property type="entry name" value="AbiV_defense"/>
    <property type="match status" value="1"/>
</dbReference>
<evidence type="ECO:0000313" key="1">
    <source>
        <dbReference type="EMBL" id="MEN3232703.1"/>
    </source>
</evidence>
<proteinExistence type="predicted"/>
<sequence length="226" mass="26365">MSNNRDNIEISIQNITKSMILCRENSLQLKQEAMILLERNRQARAYALLHTACEELAKFFMLENTGRRLLLGQNINWKRFWQRIRSHNSKIAAIRVKIIHENALDRLRSKDIEIINGGLTLLWRLGIQPRNSSLYVELDEKMIFQGPSQIDWEIPLYLLRGLCSFMINLSNEAGADEPSIQEYLRNKNSKVDRDDSVNFIVAAATILRDEGMTKEQFDKIFAKYYT</sequence>
<evidence type="ECO:0000313" key="2">
    <source>
        <dbReference type="Proteomes" id="UP001407347"/>
    </source>
</evidence>
<keyword evidence="2" id="KW-1185">Reference proteome</keyword>
<gene>
    <name evidence="1" type="ORF">PUR29_03610</name>
</gene>